<evidence type="ECO:0000256" key="1">
    <source>
        <dbReference type="SAM" id="Phobius"/>
    </source>
</evidence>
<name>A0ABD6D6X0_9EURY</name>
<sequence>MNDTRRQATVLKALLAVGFLAFAGALAAAYSRPATGYELSIYGSTPLGFWVGSGLAVIVGLTVAFAPPTSRRIRGLALALLTGVALSVYALPLVRSYFFYGAGDSMTHLGWARGISEGTGSPFGVIYPAIHLMAVFLRDLTGFDLTYTLQFVPLVVFPLLSILFTVLCVRYLTDSRWAVPIGLAAGLLLIPINHLSIHLLAHPSSQAILYLPFVLYLVFRFVTEPDDGFALRTSTGIALAIACVAMIFIHPQEALSLLLLLGTIAAVQFSYRRFRPTDRIAHHRPVYAHTILTFLVFASWLPQHDRATGRIRFVISQFQQVGVTAGAEMTETQTSSLTALGGSVDELFVKLFGVALIVSLFAAVLMAGNVLGRLDGRTPGRKALLTYLTVGLVPLGLAFLFVFAADQGDHYFRFMGFMMVPVTIVGAVGIAKLASRLEGSVSRTTVATGLVVVFTVMIAMQGLAVHPSPYYYQSNGHVTESSMDGYSVAFDHRVEDTVFMGIRGGPRRYVQTYYGRPAADQIGFPGTGVGGEVFDSNVSTAYDENRYLGVQESNYATEVELYDGLRYTEEGFQSLETADNIYRVQDNGGFTLYFIENGDS</sequence>
<feature type="transmembrane region" description="Helical" evidence="1">
    <location>
        <begin position="78"/>
        <end position="100"/>
    </location>
</feature>
<feature type="transmembrane region" description="Helical" evidence="1">
    <location>
        <begin position="181"/>
        <end position="201"/>
    </location>
</feature>
<feature type="transmembrane region" description="Helical" evidence="1">
    <location>
        <begin position="411"/>
        <end position="434"/>
    </location>
</feature>
<feature type="transmembrane region" description="Helical" evidence="1">
    <location>
        <begin position="207"/>
        <end position="222"/>
    </location>
</feature>
<feature type="transmembrane region" description="Helical" evidence="1">
    <location>
        <begin position="229"/>
        <end position="249"/>
    </location>
</feature>
<accession>A0ABD6D6X0</accession>
<feature type="transmembrane region" description="Helical" evidence="1">
    <location>
        <begin position="446"/>
        <end position="465"/>
    </location>
</feature>
<dbReference type="EMBL" id="JBHUDM010000002">
    <property type="protein sequence ID" value="MFD1641991.1"/>
    <property type="molecule type" value="Genomic_DNA"/>
</dbReference>
<feature type="transmembrane region" description="Helical" evidence="1">
    <location>
        <begin position="384"/>
        <end position="405"/>
    </location>
</feature>
<reference evidence="2 3" key="1">
    <citation type="journal article" date="2019" name="Int. J. Syst. Evol. Microbiol.">
        <title>The Global Catalogue of Microorganisms (GCM) 10K type strain sequencing project: providing services to taxonomists for standard genome sequencing and annotation.</title>
        <authorList>
            <consortium name="The Broad Institute Genomics Platform"/>
            <consortium name="The Broad Institute Genome Sequencing Center for Infectious Disease"/>
            <person name="Wu L."/>
            <person name="Ma J."/>
        </authorList>
    </citation>
    <scope>NUCLEOTIDE SEQUENCE [LARGE SCALE GENOMIC DNA]</scope>
    <source>
        <strain evidence="2 3">CGMCC 1.10593</strain>
    </source>
</reference>
<keyword evidence="1" id="KW-1133">Transmembrane helix</keyword>
<evidence type="ECO:0008006" key="4">
    <source>
        <dbReference type="Google" id="ProtNLM"/>
    </source>
</evidence>
<dbReference type="Proteomes" id="UP001597052">
    <property type="component" value="Unassembled WGS sequence"/>
</dbReference>
<gene>
    <name evidence="2" type="ORF">ACFSBW_08910</name>
</gene>
<evidence type="ECO:0000313" key="2">
    <source>
        <dbReference type="EMBL" id="MFD1641991.1"/>
    </source>
</evidence>
<keyword evidence="1" id="KW-0472">Membrane</keyword>
<feature type="transmembrane region" description="Helical" evidence="1">
    <location>
        <begin position="255"/>
        <end position="274"/>
    </location>
</feature>
<evidence type="ECO:0000313" key="3">
    <source>
        <dbReference type="Proteomes" id="UP001597052"/>
    </source>
</evidence>
<feature type="transmembrane region" description="Helical" evidence="1">
    <location>
        <begin position="47"/>
        <end position="66"/>
    </location>
</feature>
<organism evidence="2 3">
    <name type="scientific">Halohasta litorea</name>
    <dbReference type="NCBI Taxonomy" id="869891"/>
    <lineage>
        <taxon>Archaea</taxon>
        <taxon>Methanobacteriati</taxon>
        <taxon>Methanobacteriota</taxon>
        <taxon>Stenosarchaea group</taxon>
        <taxon>Halobacteria</taxon>
        <taxon>Halobacteriales</taxon>
        <taxon>Haloferacaceae</taxon>
        <taxon>Halohasta</taxon>
    </lineage>
</organism>
<feature type="transmembrane region" description="Helical" evidence="1">
    <location>
        <begin position="147"/>
        <end position="169"/>
    </location>
</feature>
<comment type="caution">
    <text evidence="2">The sequence shown here is derived from an EMBL/GenBank/DDBJ whole genome shotgun (WGS) entry which is preliminary data.</text>
</comment>
<keyword evidence="3" id="KW-1185">Reference proteome</keyword>
<proteinExistence type="predicted"/>
<protein>
    <recommendedName>
        <fullName evidence="4">Dolichyl-phosphate-mannose-protein mannosyltransferase</fullName>
    </recommendedName>
</protein>
<feature type="transmembrane region" description="Helical" evidence="1">
    <location>
        <begin position="286"/>
        <end position="303"/>
    </location>
</feature>
<feature type="transmembrane region" description="Helical" evidence="1">
    <location>
        <begin position="347"/>
        <end position="372"/>
    </location>
</feature>
<dbReference type="RefSeq" id="WP_256395634.1">
    <property type="nucleotide sequence ID" value="NZ_JANHDJ010000002.1"/>
</dbReference>
<dbReference type="AlphaFoldDB" id="A0ABD6D6X0"/>
<keyword evidence="1" id="KW-0812">Transmembrane</keyword>